<feature type="coiled-coil region" evidence="1">
    <location>
        <begin position="978"/>
        <end position="1005"/>
    </location>
</feature>
<dbReference type="Proteomes" id="UP001215598">
    <property type="component" value="Unassembled WGS sequence"/>
</dbReference>
<dbReference type="AlphaFoldDB" id="A0AAD7IF06"/>
<accession>A0AAD7IF06</accession>
<protein>
    <recommendedName>
        <fullName evidence="2">Novel STAND NTPase 1 domain-containing protein</fullName>
    </recommendedName>
</protein>
<dbReference type="InterPro" id="IPR049052">
    <property type="entry name" value="nSTAND1"/>
</dbReference>
<dbReference type="SUPFAM" id="SSF52540">
    <property type="entry name" value="P-loop containing nucleoside triphosphate hydrolases"/>
    <property type="match status" value="1"/>
</dbReference>
<sequence>MPRQPTLTEVRLNNISTCVAITASTFNLLVDTLKISGLEAISNTTQSLLKLLKTVKQEKNECVDLMEHTHKLLVAIIDAYVKSDTGVELPPSTLNEIANFTHHEAEAKCLALSTKFIHLLRHNKVAAESKSFFGRENWVHYSRIAREMEGQAKIRHQEVLNMIETISSSDSASFISQMYSSSYASSNSFSMLPTQPQIFHGRESELADILKHFKQGTPRIAILGAGGMGKTSLAQCVLHHEEIVIKYQGNRLFVACDMAVSKVELAGLIGAHLGMKPGQDLSQAVLHRLAEVSSTLLILDNLETVWEPVQSQKEVEEFLSLLTDIASLALVAQDHDPRGRKTLQSAVDTAILAASRAPSTRGCTQVSLLAHAVDVEGTTAILSRWQREHTSVISEGYDRRSNLALSISLSLASPRITSTPHAQDLLSLLSILPDGLSDVELKQSNFAILDILECKRALLRTALAYTDDHKRLKALVPIREYMAKSLPPTDKITRPLFKHFMELLEVYVAVHGTQSSALYVERLTLNYTNIPSILQNRLYPGHPDLADSISCAANLIVFNASAGKGAIPLMEKVLALLPHSEDQRAKASFTVRLFGVQASRSVPHPETLIAQTFEWLKTFGDPDLEALKYSEMGLSLAQSHGSIGRQSQALALLSWIKRSSGDYITARAYAQEAQRLAKMSGDLHREAVGLYTEVLCCQALGDYRQCILQVIRARALLELGGLSQGDMAVALVTCQVAVHACKPEYADAHDLQQQLLQIYQGKQLYYEGFSLINIAEDEVCMGISYNVIQEKICTSQTIFNQLGDTRLLTVCDMIQADLNLREGDMSCSLFCKCLQFGWGQFSDIVSYCLERLADVTRWGSHHDPSWSIVLLAHSLRSKGGLAIHKALQFIGDVHLVENDEVTAVSLFTIALDGFTYMDVHRSRAESMICLGDIAKKNRDLLKALELWETAKPLFERSSQAKRLQDIDERISGIGEEVKERHRKNLAQLVEDVDSDAEELELEEEQVGLIAA</sequence>
<evidence type="ECO:0000256" key="1">
    <source>
        <dbReference type="SAM" id="Coils"/>
    </source>
</evidence>
<keyword evidence="4" id="KW-1185">Reference proteome</keyword>
<proteinExistence type="predicted"/>
<comment type="caution">
    <text evidence="3">The sequence shown here is derived from an EMBL/GenBank/DDBJ whole genome shotgun (WGS) entry which is preliminary data.</text>
</comment>
<dbReference type="Gene3D" id="1.25.40.10">
    <property type="entry name" value="Tetratricopeptide repeat domain"/>
    <property type="match status" value="1"/>
</dbReference>
<name>A0AAD7IF06_9AGAR</name>
<dbReference type="Gene3D" id="3.40.50.300">
    <property type="entry name" value="P-loop containing nucleotide triphosphate hydrolases"/>
    <property type="match status" value="1"/>
</dbReference>
<reference evidence="3" key="1">
    <citation type="submission" date="2023-03" db="EMBL/GenBank/DDBJ databases">
        <title>Massive genome expansion in bonnet fungi (Mycena s.s.) driven by repeated elements and novel gene families across ecological guilds.</title>
        <authorList>
            <consortium name="Lawrence Berkeley National Laboratory"/>
            <person name="Harder C.B."/>
            <person name="Miyauchi S."/>
            <person name="Viragh M."/>
            <person name="Kuo A."/>
            <person name="Thoen E."/>
            <person name="Andreopoulos B."/>
            <person name="Lu D."/>
            <person name="Skrede I."/>
            <person name="Drula E."/>
            <person name="Henrissat B."/>
            <person name="Morin E."/>
            <person name="Kohler A."/>
            <person name="Barry K."/>
            <person name="LaButti K."/>
            <person name="Morin E."/>
            <person name="Salamov A."/>
            <person name="Lipzen A."/>
            <person name="Mereny Z."/>
            <person name="Hegedus B."/>
            <person name="Baldrian P."/>
            <person name="Stursova M."/>
            <person name="Weitz H."/>
            <person name="Taylor A."/>
            <person name="Grigoriev I.V."/>
            <person name="Nagy L.G."/>
            <person name="Martin F."/>
            <person name="Kauserud H."/>
        </authorList>
    </citation>
    <scope>NUCLEOTIDE SEQUENCE</scope>
    <source>
        <strain evidence="3">CBHHK182m</strain>
    </source>
</reference>
<dbReference type="InterPro" id="IPR027417">
    <property type="entry name" value="P-loop_NTPase"/>
</dbReference>
<dbReference type="Pfam" id="PF20703">
    <property type="entry name" value="nSTAND1"/>
    <property type="match status" value="1"/>
</dbReference>
<evidence type="ECO:0000313" key="4">
    <source>
        <dbReference type="Proteomes" id="UP001215598"/>
    </source>
</evidence>
<evidence type="ECO:0000259" key="2">
    <source>
        <dbReference type="Pfam" id="PF20703"/>
    </source>
</evidence>
<dbReference type="EMBL" id="JARKIB010000098">
    <property type="protein sequence ID" value="KAJ7741635.1"/>
    <property type="molecule type" value="Genomic_DNA"/>
</dbReference>
<keyword evidence="1" id="KW-0175">Coiled coil</keyword>
<feature type="domain" description="Novel STAND NTPase 1" evidence="2">
    <location>
        <begin position="194"/>
        <end position="398"/>
    </location>
</feature>
<evidence type="ECO:0000313" key="3">
    <source>
        <dbReference type="EMBL" id="KAJ7741635.1"/>
    </source>
</evidence>
<organism evidence="3 4">
    <name type="scientific">Mycena metata</name>
    <dbReference type="NCBI Taxonomy" id="1033252"/>
    <lineage>
        <taxon>Eukaryota</taxon>
        <taxon>Fungi</taxon>
        <taxon>Dikarya</taxon>
        <taxon>Basidiomycota</taxon>
        <taxon>Agaricomycotina</taxon>
        <taxon>Agaricomycetes</taxon>
        <taxon>Agaricomycetidae</taxon>
        <taxon>Agaricales</taxon>
        <taxon>Marasmiineae</taxon>
        <taxon>Mycenaceae</taxon>
        <taxon>Mycena</taxon>
    </lineage>
</organism>
<dbReference type="InterPro" id="IPR011990">
    <property type="entry name" value="TPR-like_helical_dom_sf"/>
</dbReference>
<dbReference type="SUPFAM" id="SSF48452">
    <property type="entry name" value="TPR-like"/>
    <property type="match status" value="1"/>
</dbReference>
<gene>
    <name evidence="3" type="ORF">B0H16DRAFT_1861755</name>
</gene>